<evidence type="ECO:0000313" key="2">
    <source>
        <dbReference type="Proteomes" id="UP000326582"/>
    </source>
</evidence>
<dbReference type="EMBL" id="CP038485">
    <property type="protein sequence ID" value="QFZ26353.1"/>
    <property type="molecule type" value="Genomic_DNA"/>
</dbReference>
<gene>
    <name evidence="1" type="ORF">EJF14_20254</name>
</gene>
<keyword evidence="2" id="KW-1185">Reference proteome</keyword>
<name>A0ACD0WGE3_CLALS</name>
<organism evidence="1 2">
    <name type="scientific">Clavispora lusitaniae</name>
    <name type="common">Candida lusitaniae</name>
    <dbReference type="NCBI Taxonomy" id="36911"/>
    <lineage>
        <taxon>Eukaryota</taxon>
        <taxon>Fungi</taxon>
        <taxon>Dikarya</taxon>
        <taxon>Ascomycota</taxon>
        <taxon>Saccharomycotina</taxon>
        <taxon>Pichiomycetes</taxon>
        <taxon>Metschnikowiaceae</taxon>
        <taxon>Clavispora</taxon>
    </lineage>
</organism>
<evidence type="ECO:0000313" key="1">
    <source>
        <dbReference type="EMBL" id="QFZ26353.1"/>
    </source>
</evidence>
<proteinExistence type="predicted"/>
<protein>
    <submittedName>
        <fullName evidence="1">BolA-like protein</fullName>
    </submittedName>
</protein>
<sequence>MDSTINCSTAYPSMQYSPKSNYKARFLSVPSHLLTVFISMFASLIRSRSTVSSLASPLSMSRQFMTIRHYSTPPMEPYEQKIYDILKTHFAPKNLAVRDVSGGCGSMFAITVESEKFKGIPMVKQHRLVNEVLKDEIAKWHGLQLQTRAA</sequence>
<dbReference type="Proteomes" id="UP000326582">
    <property type="component" value="Chromosome 2"/>
</dbReference>
<accession>A0ACD0WGE3</accession>
<reference evidence="2" key="1">
    <citation type="journal article" date="2019" name="MBio">
        <title>Comparative genomics for the elucidation of multidrug resistance (MDR) in Candida lusitaniae.</title>
        <authorList>
            <person name="Kannan A."/>
            <person name="Asner S.A."/>
            <person name="Trachsel E."/>
            <person name="Kelly S."/>
            <person name="Parker J."/>
            <person name="Sanglard D."/>
        </authorList>
    </citation>
    <scope>NUCLEOTIDE SEQUENCE [LARGE SCALE GENOMIC DNA]</scope>
    <source>
        <strain evidence="2">P1</strain>
    </source>
</reference>